<organism evidence="3 4">
    <name type="scientific">Nyssa sinensis</name>
    <dbReference type="NCBI Taxonomy" id="561372"/>
    <lineage>
        <taxon>Eukaryota</taxon>
        <taxon>Viridiplantae</taxon>
        <taxon>Streptophyta</taxon>
        <taxon>Embryophyta</taxon>
        <taxon>Tracheophyta</taxon>
        <taxon>Spermatophyta</taxon>
        <taxon>Magnoliopsida</taxon>
        <taxon>eudicotyledons</taxon>
        <taxon>Gunneridae</taxon>
        <taxon>Pentapetalae</taxon>
        <taxon>asterids</taxon>
        <taxon>Cornales</taxon>
        <taxon>Nyssaceae</taxon>
        <taxon>Nyssa</taxon>
    </lineage>
</organism>
<comment type="similarity">
    <text evidence="1">Belongs to the GST superfamily.</text>
</comment>
<dbReference type="Gene3D" id="1.20.1050.10">
    <property type="match status" value="1"/>
</dbReference>
<dbReference type="InterPro" id="IPR045073">
    <property type="entry name" value="Omega/Tau-like"/>
</dbReference>
<protein>
    <recommendedName>
        <fullName evidence="1">Glutathione S-transferase</fullName>
        <ecNumber evidence="1">2.5.1.18</ecNumber>
    </recommendedName>
</protein>
<dbReference type="EC" id="2.5.1.18" evidence="1"/>
<dbReference type="Proteomes" id="UP000325577">
    <property type="component" value="Linkage Group LG4"/>
</dbReference>
<evidence type="ECO:0000313" key="4">
    <source>
        <dbReference type="Proteomes" id="UP000325577"/>
    </source>
</evidence>
<dbReference type="EMBL" id="CM018047">
    <property type="protein sequence ID" value="KAA8524942.1"/>
    <property type="molecule type" value="Genomic_DNA"/>
</dbReference>
<comment type="catalytic activity">
    <reaction evidence="1">
        <text>RX + glutathione = an S-substituted glutathione + a halide anion + H(+)</text>
        <dbReference type="Rhea" id="RHEA:16437"/>
        <dbReference type="ChEBI" id="CHEBI:15378"/>
        <dbReference type="ChEBI" id="CHEBI:16042"/>
        <dbReference type="ChEBI" id="CHEBI:17792"/>
        <dbReference type="ChEBI" id="CHEBI:57925"/>
        <dbReference type="ChEBI" id="CHEBI:90779"/>
        <dbReference type="EC" id="2.5.1.18"/>
    </reaction>
</comment>
<reference evidence="3 4" key="1">
    <citation type="submission" date="2019-09" db="EMBL/GenBank/DDBJ databases">
        <title>A chromosome-level genome assembly of the Chinese tupelo Nyssa sinensis.</title>
        <authorList>
            <person name="Yang X."/>
            <person name="Kang M."/>
            <person name="Yang Y."/>
            <person name="Xiong H."/>
            <person name="Wang M."/>
            <person name="Zhang Z."/>
            <person name="Wang Z."/>
            <person name="Wu H."/>
            <person name="Ma T."/>
            <person name="Liu J."/>
            <person name="Xi Z."/>
        </authorList>
    </citation>
    <scope>NUCLEOTIDE SEQUENCE [LARGE SCALE GENOMIC DNA]</scope>
    <source>
        <strain evidence="3">J267</strain>
        <tissue evidence="3">Leaf</tissue>
    </source>
</reference>
<dbReference type="InterPro" id="IPR045074">
    <property type="entry name" value="GST_C_Tau"/>
</dbReference>
<feature type="domain" description="GST C-terminal" evidence="2">
    <location>
        <begin position="1"/>
        <end position="115"/>
    </location>
</feature>
<sequence>MADKVYGLGKNVWTTKGEEQEAAKKKFIECLKLLEGELGDKPYFGGETFGLCDVALIPFYSCFGTYEICSNFSIEAECPTLTARAKRCMQKESVAKSLSDQHKIYDFAMQNKKKFGME</sequence>
<keyword evidence="1" id="KW-0808">Transferase</keyword>
<dbReference type="PANTHER" id="PTHR11260">
    <property type="entry name" value="GLUTATHIONE S-TRANSFERASE, GST, SUPERFAMILY, GST DOMAIN CONTAINING"/>
    <property type="match status" value="1"/>
</dbReference>
<evidence type="ECO:0000256" key="1">
    <source>
        <dbReference type="RuleBase" id="RU369102"/>
    </source>
</evidence>
<dbReference type="CDD" id="cd03185">
    <property type="entry name" value="GST_C_Tau"/>
    <property type="match status" value="1"/>
</dbReference>
<accession>A0A5J5A532</accession>
<dbReference type="PANTHER" id="PTHR11260:SF773">
    <property type="entry name" value="GLUTATHIONE S-TRANSFERASE U26"/>
    <property type="match status" value="1"/>
</dbReference>
<gene>
    <name evidence="3" type="ORF">F0562_011420</name>
</gene>
<evidence type="ECO:0000259" key="2">
    <source>
        <dbReference type="PROSITE" id="PS50405"/>
    </source>
</evidence>
<name>A0A5J5A532_9ASTE</name>
<dbReference type="SUPFAM" id="SSF47616">
    <property type="entry name" value="GST C-terminal domain-like"/>
    <property type="match status" value="1"/>
</dbReference>
<dbReference type="GO" id="GO:0004364">
    <property type="term" value="F:glutathione transferase activity"/>
    <property type="evidence" value="ECO:0007669"/>
    <property type="project" value="UniProtKB-UniRule"/>
</dbReference>
<comment type="function">
    <text evidence="1">Is involved in the conjugation of reduced glutathione to a wide number of exogenous and endogenous hydrophobic electrophiles.</text>
</comment>
<dbReference type="PROSITE" id="PS50405">
    <property type="entry name" value="GST_CTER"/>
    <property type="match status" value="1"/>
</dbReference>
<proteinExistence type="inferred from homology"/>
<keyword evidence="1" id="KW-0963">Cytoplasm</keyword>
<dbReference type="GO" id="GO:0006749">
    <property type="term" value="P:glutathione metabolic process"/>
    <property type="evidence" value="ECO:0007669"/>
    <property type="project" value="InterPro"/>
</dbReference>
<comment type="subcellular location">
    <subcellularLocation>
        <location evidence="1">Cytoplasm</location>
        <location evidence="1">Cytosol</location>
    </subcellularLocation>
</comment>
<evidence type="ECO:0000313" key="3">
    <source>
        <dbReference type="EMBL" id="KAA8524942.1"/>
    </source>
</evidence>
<dbReference type="InterPro" id="IPR036282">
    <property type="entry name" value="Glutathione-S-Trfase_C_sf"/>
</dbReference>
<dbReference type="AlphaFoldDB" id="A0A5J5A532"/>
<dbReference type="InterPro" id="IPR010987">
    <property type="entry name" value="Glutathione-S-Trfase_C-like"/>
</dbReference>
<dbReference type="GO" id="GO:0005829">
    <property type="term" value="C:cytosol"/>
    <property type="evidence" value="ECO:0007669"/>
    <property type="project" value="UniProtKB-SubCell"/>
</dbReference>
<keyword evidence="4" id="KW-1185">Reference proteome</keyword>
<dbReference type="Pfam" id="PF13410">
    <property type="entry name" value="GST_C_2"/>
    <property type="match status" value="1"/>
</dbReference>
<dbReference type="OrthoDB" id="202840at2759"/>